<feature type="compositionally biased region" description="Low complexity" evidence="1">
    <location>
        <begin position="938"/>
        <end position="948"/>
    </location>
</feature>
<name>K0SZL0_THAOC</name>
<feature type="region of interest" description="Disordered" evidence="1">
    <location>
        <begin position="1175"/>
        <end position="1300"/>
    </location>
</feature>
<dbReference type="Proteomes" id="UP000266841">
    <property type="component" value="Unassembled WGS sequence"/>
</dbReference>
<keyword evidence="3" id="KW-1185">Reference proteome</keyword>
<feature type="compositionally biased region" description="Low complexity" evidence="1">
    <location>
        <begin position="307"/>
        <end position="317"/>
    </location>
</feature>
<comment type="caution">
    <text evidence="2">The sequence shown here is derived from an EMBL/GenBank/DDBJ whole genome shotgun (WGS) entry which is preliminary data.</text>
</comment>
<feature type="compositionally biased region" description="Basic and acidic residues" evidence="1">
    <location>
        <begin position="271"/>
        <end position="285"/>
    </location>
</feature>
<evidence type="ECO:0000256" key="1">
    <source>
        <dbReference type="SAM" id="MobiDB-lite"/>
    </source>
</evidence>
<sequence>MRSRGGPPPTSEGVAASSPRHLLLQAQMFPSSVPSSLRRHVDRDTQISQADSTSVLPAVFQVVRSPTGAFYFPTHNSSLRPEAPKFEPPSSLSAGAWCFTPPIIDLTSVLSPILEGDEWAEDADWRLGEKIARPAALPLEGSSLGSTTRAEGSTTRAESCTGAPASGGSHLRSTTRAGSCTGAPASGRGPIVASKCPSTTANPDINSLIKTAPRRTGSRGPRRGLPRKAPNTKESTAAPRRRKPVTDVKRIRSKDKRRRAPRRTRPMSARTRGDGHTAGLREHGTESMSQVSLSTRAASSRSDPPEETGTAAPGGAAQLVLPRNYYEQLDDGSNDAVTPAPGLGTSPPASLEVRPTVSNATHRKPAPFRGPNYSGYGWDRPLSKTEEAEYLDEVCPDFVPRVPASKSQRRSLRRRRVAARRPLNAKAKPFLPSASDRPDIPKVDESPSATLERMANENARLLREIGWRNLAMMRRGRSALNPDVGKLDHEAAPYLEYLEKIGAQALSSTAPLSPEELQAAVDRGPHPSAVAKAEFLQKESLEMCERRHTMILPFSAVKHISGVRISPPGVVPQRARRDRTICDLTYSGVNASTVNLAPTEAMQFGNALRRILFQIYRADPGWGPVYLAKADISDGFYNISVNANGTKQFGIILPTAPGQEPLVLFFLGLPMGWVSSPPEFCAATESITDVCIKEIHSGWRPPPHRQEEPAETPTPSSRPTSSPGRPPRIRYRRKGPLGTADCYVDDFILLCQGGKRRRKRLRRILFHCIDRVFRPPDDADDEWKKDPISLKKLLQGDGSLETTKVVLGMAQLRSMIIAIPGGVGCLSWLQERLKSAPDRIYLNHQFKDAIDDFKWLANDITSRPTRIGEVVPEVPVYVGCSDASGLGAGGVWLPDALNLYTASLSSKFVPGHGDSRGREVGLAMESLANRRESCASPTDATATTDGGKTTMRQHLASATVPSSPSCDPPHLVCPEGREDGLRSWEISPGGRLSNSPGASHSSPTTSPVHKPITCPVDDLLTLPEVTGHPLPSSPDLRTDLHDSSEVALADDPLPPLTETGCSSGAATVTSRTEAPAHGSGRGPTVASHPGTAAGIPGQHETVDRPLPSLGTSSALSGKRRSNNIKFISPVDDPLPSRVDQASPHETADHPPQSTWVGGALRADSLEGVGGILRADSLEAHPTQRSCRGTGVSATATSRTEAPADGRGPAVALSHGTGVGLPGSAAGESGAECRTGTSAAGRGPAVASHGPRRPASLQPAPGRNKFPEASQNSKPHSESSLSQPLLDSPRGPLTDSPHPPILWRSKFTEDVASQLVSWSNPDGIINNSELELAGVIGHNDILANCTNIQEVTTATGTDNTAAHSWATKGAVSSTGPSSYLLRLKSMHQRAHRYQLRTFYIPGPINKMADDCSRLWHLTDKELLEYFNRTYPQAVPWQIRDLSPAMHEALNSALLCKRAPPEALDVVLKPVDESDAGFPQGWELPVSAKSHGFRQRLYEQFALRPKSWTDRRPTQSQC</sequence>
<feature type="region of interest" description="Disordered" evidence="1">
    <location>
        <begin position="954"/>
        <end position="1157"/>
    </location>
</feature>
<proteinExistence type="predicted"/>
<accession>K0SZL0</accession>
<feature type="compositionally biased region" description="Basic residues" evidence="1">
    <location>
        <begin position="251"/>
        <end position="265"/>
    </location>
</feature>
<dbReference type="OrthoDB" id="42452at2759"/>
<feature type="compositionally biased region" description="Polar residues" evidence="1">
    <location>
        <begin position="992"/>
        <end position="1007"/>
    </location>
</feature>
<feature type="compositionally biased region" description="Low complexity" evidence="1">
    <location>
        <begin position="711"/>
        <end position="723"/>
    </location>
</feature>
<reference evidence="2 3" key="1">
    <citation type="journal article" date="2012" name="Genome Biol.">
        <title>Genome and low-iron response of an oceanic diatom adapted to chronic iron limitation.</title>
        <authorList>
            <person name="Lommer M."/>
            <person name="Specht M."/>
            <person name="Roy A.S."/>
            <person name="Kraemer L."/>
            <person name="Andreson R."/>
            <person name="Gutowska M.A."/>
            <person name="Wolf J."/>
            <person name="Bergner S.V."/>
            <person name="Schilhabel M.B."/>
            <person name="Klostermeier U.C."/>
            <person name="Beiko R.G."/>
            <person name="Rosenstiel P."/>
            <person name="Hippler M."/>
            <person name="Laroche J."/>
        </authorList>
    </citation>
    <scope>NUCLEOTIDE SEQUENCE [LARGE SCALE GENOMIC DNA]</scope>
    <source>
        <strain evidence="2 3">CCMP1005</strain>
    </source>
</reference>
<evidence type="ECO:0008006" key="4">
    <source>
        <dbReference type="Google" id="ProtNLM"/>
    </source>
</evidence>
<feature type="compositionally biased region" description="Polar residues" evidence="1">
    <location>
        <begin position="286"/>
        <end position="302"/>
    </location>
</feature>
<feature type="compositionally biased region" description="Polar residues" evidence="1">
    <location>
        <begin position="1059"/>
        <end position="1072"/>
    </location>
</feature>
<feature type="compositionally biased region" description="Polar residues" evidence="1">
    <location>
        <begin position="1182"/>
        <end position="1199"/>
    </location>
</feature>
<feature type="compositionally biased region" description="Polar residues" evidence="1">
    <location>
        <begin position="196"/>
        <end position="209"/>
    </location>
</feature>
<evidence type="ECO:0000313" key="3">
    <source>
        <dbReference type="Proteomes" id="UP000266841"/>
    </source>
</evidence>
<dbReference type="SUPFAM" id="SSF56672">
    <property type="entry name" value="DNA/RNA polymerases"/>
    <property type="match status" value="1"/>
</dbReference>
<evidence type="ECO:0000313" key="2">
    <source>
        <dbReference type="EMBL" id="EJK66486.1"/>
    </source>
</evidence>
<protein>
    <recommendedName>
        <fullName evidence="4">Reverse transcriptase domain-containing protein</fullName>
    </recommendedName>
</protein>
<feature type="compositionally biased region" description="Polar residues" evidence="1">
    <location>
        <begin position="143"/>
        <end position="158"/>
    </location>
</feature>
<dbReference type="InterPro" id="IPR043502">
    <property type="entry name" value="DNA/RNA_pol_sf"/>
</dbReference>
<feature type="compositionally biased region" description="Polar residues" evidence="1">
    <location>
        <begin position="1268"/>
        <end position="1284"/>
    </location>
</feature>
<organism evidence="2 3">
    <name type="scientific">Thalassiosira oceanica</name>
    <name type="common">Marine diatom</name>
    <dbReference type="NCBI Taxonomy" id="159749"/>
    <lineage>
        <taxon>Eukaryota</taxon>
        <taxon>Sar</taxon>
        <taxon>Stramenopiles</taxon>
        <taxon>Ochrophyta</taxon>
        <taxon>Bacillariophyta</taxon>
        <taxon>Coscinodiscophyceae</taxon>
        <taxon>Thalassiosirophycidae</taxon>
        <taxon>Thalassiosirales</taxon>
        <taxon>Thalassiosiraceae</taxon>
        <taxon>Thalassiosira</taxon>
    </lineage>
</organism>
<dbReference type="EMBL" id="AGNL01014911">
    <property type="protein sequence ID" value="EJK66486.1"/>
    <property type="molecule type" value="Genomic_DNA"/>
</dbReference>
<gene>
    <name evidence="2" type="ORF">THAOC_12596</name>
</gene>
<feature type="compositionally biased region" description="Basic residues" evidence="1">
    <location>
        <begin position="212"/>
        <end position="226"/>
    </location>
</feature>
<feature type="region of interest" description="Disordered" evidence="1">
    <location>
        <begin position="138"/>
        <end position="368"/>
    </location>
</feature>
<feature type="region of interest" description="Disordered" evidence="1">
    <location>
        <begin position="929"/>
        <end position="948"/>
    </location>
</feature>
<feature type="region of interest" description="Disordered" evidence="1">
    <location>
        <begin position="698"/>
        <end position="733"/>
    </location>
</feature>